<feature type="transmembrane region" description="Helical" evidence="1">
    <location>
        <begin position="139"/>
        <end position="161"/>
    </location>
</feature>
<comment type="caution">
    <text evidence="2">The sequence shown here is derived from an EMBL/GenBank/DDBJ whole genome shotgun (WGS) entry which is preliminary data.</text>
</comment>
<dbReference type="AlphaFoldDB" id="A0A1C0ZSZ7"/>
<evidence type="ECO:0000313" key="3">
    <source>
        <dbReference type="Proteomes" id="UP000093309"/>
    </source>
</evidence>
<feature type="transmembrane region" description="Helical" evidence="1">
    <location>
        <begin position="114"/>
        <end position="133"/>
    </location>
</feature>
<dbReference type="Proteomes" id="UP000093309">
    <property type="component" value="Unassembled WGS sequence"/>
</dbReference>
<dbReference type="RefSeq" id="WP_065858019.1">
    <property type="nucleotide sequence ID" value="NZ_LYPC01000028.1"/>
</dbReference>
<feature type="transmembrane region" description="Helical" evidence="1">
    <location>
        <begin position="229"/>
        <end position="249"/>
    </location>
</feature>
<dbReference type="PANTHER" id="PTHR36832:SF2">
    <property type="entry name" value="INTEGRAL MEMBRANE PROTEIN"/>
    <property type="match status" value="1"/>
</dbReference>
<sequence>MLFAVLARKAYARNLQYRGSHLLHNAVSAVFGFIYASIWTGLGSDTSLGEYGAKGIVGYIAFNQAILWITQFTTNGLGLEQAVRTGQIAVDLMRPVHLFYQTMSREWGQVWYQFLYKSIPIYVLYYFIFSLQLPQQVSVVGWTALSLVTASYISICMNYLIGVAALWTTESRWFYWVNYSFAMLLSGFFIPLEWLPGWLRTISMYTPYPYLLYYPTRIYLGLQDGTAQLGALLWGIGFTCVCLAVTRLVRRKLEVQGG</sequence>
<reference evidence="3" key="1">
    <citation type="submission" date="2016-05" db="EMBL/GenBank/DDBJ databases">
        <title>Paenibacillus oryzae. sp. nov., isolated from the rice root.</title>
        <authorList>
            <person name="Zhang J."/>
            <person name="Zhang X."/>
        </authorList>
    </citation>
    <scope>NUCLEOTIDE SEQUENCE [LARGE SCALE GENOMIC DNA]</scope>
    <source>
        <strain evidence="3">KCTC13222</strain>
    </source>
</reference>
<feature type="transmembrane region" description="Helical" evidence="1">
    <location>
        <begin position="22"/>
        <end position="42"/>
    </location>
</feature>
<feature type="transmembrane region" description="Helical" evidence="1">
    <location>
        <begin position="173"/>
        <end position="192"/>
    </location>
</feature>
<keyword evidence="3" id="KW-1185">Reference proteome</keyword>
<keyword evidence="1" id="KW-0472">Membrane</keyword>
<keyword evidence="1" id="KW-0812">Transmembrane</keyword>
<dbReference type="STRING" id="512399.A8709_05855"/>
<name>A0A1C0ZSZ7_9BACL</name>
<organism evidence="2 3">
    <name type="scientific">Paenibacillus pectinilyticus</name>
    <dbReference type="NCBI Taxonomy" id="512399"/>
    <lineage>
        <taxon>Bacteria</taxon>
        <taxon>Bacillati</taxon>
        <taxon>Bacillota</taxon>
        <taxon>Bacilli</taxon>
        <taxon>Bacillales</taxon>
        <taxon>Paenibacillaceae</taxon>
        <taxon>Paenibacillus</taxon>
    </lineage>
</organism>
<dbReference type="OrthoDB" id="2959485at2"/>
<gene>
    <name evidence="2" type="ORF">A8709_05855</name>
</gene>
<evidence type="ECO:0000256" key="1">
    <source>
        <dbReference type="SAM" id="Phobius"/>
    </source>
</evidence>
<accession>A0A1C0ZSZ7</accession>
<proteinExistence type="predicted"/>
<evidence type="ECO:0008006" key="4">
    <source>
        <dbReference type="Google" id="ProtNLM"/>
    </source>
</evidence>
<keyword evidence="1" id="KW-1133">Transmembrane helix</keyword>
<dbReference type="PANTHER" id="PTHR36832">
    <property type="entry name" value="SLR1174 PROTEIN-RELATED"/>
    <property type="match status" value="1"/>
</dbReference>
<dbReference type="EMBL" id="LYPC01000028">
    <property type="protein sequence ID" value="OCT11204.1"/>
    <property type="molecule type" value="Genomic_DNA"/>
</dbReference>
<protein>
    <recommendedName>
        <fullName evidence="4">ABC transporter permease</fullName>
    </recommendedName>
</protein>
<evidence type="ECO:0000313" key="2">
    <source>
        <dbReference type="EMBL" id="OCT11204.1"/>
    </source>
</evidence>